<protein>
    <submittedName>
        <fullName evidence="2">Discoidin domain-containing protein</fullName>
    </submittedName>
</protein>
<name>A0A5B8IE91_9GAMM</name>
<dbReference type="InterPro" id="IPR000421">
    <property type="entry name" value="FA58C"/>
</dbReference>
<evidence type="ECO:0000313" key="3">
    <source>
        <dbReference type="Proteomes" id="UP000320591"/>
    </source>
</evidence>
<accession>A0A5B8IE91</accession>
<dbReference type="EMBL" id="CP042220">
    <property type="protein sequence ID" value="QDX30420.1"/>
    <property type="molecule type" value="Genomic_DNA"/>
</dbReference>
<dbReference type="RefSeq" id="WP_146411359.1">
    <property type="nucleotide sequence ID" value="NZ_CP042220.2"/>
</dbReference>
<dbReference type="KEGG" id="dic:Dpoa569_0002311"/>
<reference evidence="2 3" key="1">
    <citation type="journal article" date="2019" name="Environ. Microbiol.">
        <title>The phytopathogenic nature of Dickeya aquatica 174/2 and the dynamic early evolution of Dickeya pathogenicity.</title>
        <authorList>
            <person name="Duprey A."/>
            <person name="Taib N."/>
            <person name="Leonard S."/>
            <person name="Garin T."/>
            <person name="Flandrois J.P."/>
            <person name="Nasser W."/>
            <person name="Brochier-Armanet C."/>
            <person name="Reverchon S."/>
        </authorList>
    </citation>
    <scope>NUCLEOTIDE SEQUENCE [LARGE SCALE GENOMIC DNA]</scope>
    <source>
        <strain evidence="2 3">NCPPB 569</strain>
    </source>
</reference>
<feature type="domain" description="F5/8 type C" evidence="1">
    <location>
        <begin position="343"/>
        <end position="497"/>
    </location>
</feature>
<organism evidence="2 3">
    <name type="scientific">Dickeya poaceiphila</name>
    <dbReference type="NCBI Taxonomy" id="568768"/>
    <lineage>
        <taxon>Bacteria</taxon>
        <taxon>Pseudomonadati</taxon>
        <taxon>Pseudomonadota</taxon>
        <taxon>Gammaproteobacteria</taxon>
        <taxon>Enterobacterales</taxon>
        <taxon>Pectobacteriaceae</taxon>
        <taxon>Dickeya</taxon>
    </lineage>
</organism>
<dbReference type="InterPro" id="IPR008979">
    <property type="entry name" value="Galactose-bd-like_sf"/>
</dbReference>
<dbReference type="PROSITE" id="PS50022">
    <property type="entry name" value="FA58C_3"/>
    <property type="match status" value="1"/>
</dbReference>
<evidence type="ECO:0000259" key="1">
    <source>
        <dbReference type="PROSITE" id="PS50022"/>
    </source>
</evidence>
<keyword evidence="3" id="KW-1185">Reference proteome</keyword>
<proteinExistence type="predicted"/>
<dbReference type="Pfam" id="PF00754">
    <property type="entry name" value="F5_F8_type_C"/>
    <property type="match status" value="1"/>
</dbReference>
<gene>
    <name evidence="2" type="ORF">Dpoa569_0002311</name>
</gene>
<dbReference type="Proteomes" id="UP000320591">
    <property type="component" value="Chromosome"/>
</dbReference>
<sequence length="736" mass="77885">MWYKSGSLSLFSGSKVVLGNNTLWADKNNGVSAGGMLLIFTDCSIRIYEIASVVSDTELVLASEYCGCTENGVHYAIPVFGSGDSFDHAAYVAQIAAMLAGYQSQLTQWKQVLTEHGQVTLTDSNGKNVVVKTLPDLTDAVSRMMDKTLNGADIPDKAQFVANLGLSDVVHKSDLANHTHTASQITDFADAVRKVLLATLAAGQGVSLNYDTSNNQLIVSATGSNNGGGNSGSNGSRGYTVVTRSGATANQVFTFPFSATGTMDYSVDAYALKEEVELTSQTVVIDTFSSTSAANYAQTNNVLFDGQLKPYTGEAYSVASDGSFYSSIIKADGMSLSVSSYSNATVVPAMTSANTPTGYAASASSTYNASFAAYYAFDGSASGNGWISSSAPTSAAPQWLEIELPSQTEITGYIITNPNLLIGGLASPKSWSLQGSNDGSVWTTIHSVSNSTNNTADIDQEFPLSIAANYSKYRLYITDRNSSYPFVSVKKLKLVVGDKCLISDSFGNFYTASSGVLTKVNTPSSTSDFSTSGFVYSGVISSSALSDKLPIKVWLASNPTKNYVRTSYGPDSQIIIPKSLTSIRSWQVINSAQLSTTLSGKGAVSVAVSRDLNDWVVWNGSSWVSMGALSADATGANKLIASGMTVSSLSQITAAQWALLFPNTNGLPDNLAFALALNVPDPSVDSAVVDVLTLNVNNSSAWKKQTEAEVEIRWYPDKVTFKTVAAGNYKLAYQQP</sequence>
<dbReference type="SUPFAM" id="SSF49785">
    <property type="entry name" value="Galactose-binding domain-like"/>
    <property type="match status" value="1"/>
</dbReference>
<dbReference type="STRING" id="568768.GCA_000406125_01540"/>
<dbReference type="Gene3D" id="2.60.120.260">
    <property type="entry name" value="Galactose-binding domain-like"/>
    <property type="match status" value="1"/>
</dbReference>
<evidence type="ECO:0000313" key="2">
    <source>
        <dbReference type="EMBL" id="QDX30420.1"/>
    </source>
</evidence>
<dbReference type="AlphaFoldDB" id="A0A5B8IE91"/>